<feature type="domain" description="Glycosyl hydrolase family 95 catalytic" evidence="2">
    <location>
        <begin position="258"/>
        <end position="650"/>
    </location>
</feature>
<dbReference type="InterPro" id="IPR027414">
    <property type="entry name" value="GH95_N_dom"/>
</dbReference>
<evidence type="ECO:0000259" key="2">
    <source>
        <dbReference type="Pfam" id="PF22124"/>
    </source>
</evidence>
<dbReference type="InterPro" id="IPR008928">
    <property type="entry name" value="6-hairpin_glycosidase_sf"/>
</dbReference>
<dbReference type="EMBL" id="JBDJAW010000001">
    <property type="protein sequence ID" value="MEN3533721.1"/>
    <property type="molecule type" value="Genomic_DNA"/>
</dbReference>
<evidence type="ECO:0000259" key="1">
    <source>
        <dbReference type="Pfam" id="PF14498"/>
    </source>
</evidence>
<dbReference type="PANTHER" id="PTHR31084:SF0">
    <property type="entry name" value="ALPHA-L-FUCOSIDASE 2"/>
    <property type="match status" value="1"/>
</dbReference>
<evidence type="ECO:0000313" key="4">
    <source>
        <dbReference type="Proteomes" id="UP001447516"/>
    </source>
</evidence>
<accession>A0ABV0AGM7</accession>
<organism evidence="3 4">
    <name type="scientific">Microbispora maris</name>
    <dbReference type="NCBI Taxonomy" id="3144104"/>
    <lineage>
        <taxon>Bacteria</taxon>
        <taxon>Bacillati</taxon>
        <taxon>Actinomycetota</taxon>
        <taxon>Actinomycetes</taxon>
        <taxon>Streptosporangiales</taxon>
        <taxon>Streptosporangiaceae</taxon>
        <taxon>Microbispora</taxon>
    </lineage>
</organism>
<comment type="caution">
    <text evidence="3">The sequence shown here is derived from an EMBL/GenBank/DDBJ whole genome shotgun (WGS) entry which is preliminary data.</text>
</comment>
<dbReference type="PANTHER" id="PTHR31084">
    <property type="entry name" value="ALPHA-L-FUCOSIDASE 2"/>
    <property type="match status" value="1"/>
</dbReference>
<dbReference type="Pfam" id="PF14498">
    <property type="entry name" value="Glyco_hyd_65N_2"/>
    <property type="match status" value="1"/>
</dbReference>
<dbReference type="GO" id="GO:0016787">
    <property type="term" value="F:hydrolase activity"/>
    <property type="evidence" value="ECO:0007669"/>
    <property type="project" value="UniProtKB-KW"/>
</dbReference>
<sequence length="713" mass="77544">MDQGVNGFVSRTRTGDWEHALISGNGRQGALVYGAGPEMRVTLSHERLFLPTLPPIDPPHTARILPELRALLHAGEFRRAAERVTEVAVEQDPGYADLRWVDPLIGAGTLTYTHGTAPEGYGRSCDFTTGLVTQEWPGVLRQEVFVSRARDVVVIRLLGEVSGTLALAPVAGEPPAPVTYAALAAPDRLELTGDFSRRRAVTGYTVECRVHAAGGRLRAGGGVLEVHGAREVTILARTVVHPAPAEPYPLDRIVPDAARLLRDHAAIHGDLAGRVRLRLGGRDARPASEDLLARGGPELVEAVFAAARYAIVSSVGELPPTLQGVWSGTFRPPWQSGYTLDGNLQAAVAGLLATGTPELLLPVFDLLERLLPDFRDNARGLYGCRGILVPAHVSTHGRHNHFGPTWCLTFWTAGAAWLSRLYYDYYDHTGDLGFLRDRALPFMTEAAEFYEDFLDEHGNFAPSYSPENAPSGGDAQACVNATMDIAAVRDLLRNLVRAHGELSLGAHRWQALRDRLPAYRIAPTGELSEWAPPPGLTLEDNHAHRHASHLYPFWYDTGEAADPALRAAGAEAVRRRLEWWRGAESDEMAFGLVQLGLAAANLGMTTEASQALDLLVTRYWRANMVSTHNRDAIFNVDVCGGVPALVAAMLVRSEGDRLDLLPACPWPSGEVRGLRARRGVVVERLTWSPEGVEAVLSGAASRRLTVTTPETRR</sequence>
<protein>
    <submittedName>
        <fullName evidence="3">Glycoside hydrolase N-terminal domain-containing protein</fullName>
    </submittedName>
</protein>
<dbReference type="InterPro" id="IPR012341">
    <property type="entry name" value="6hp_glycosidase-like_sf"/>
</dbReference>
<dbReference type="RefSeq" id="WP_346223611.1">
    <property type="nucleotide sequence ID" value="NZ_JBDJAW010000001.1"/>
</dbReference>
<keyword evidence="3" id="KW-0378">Hydrolase</keyword>
<dbReference type="Gene3D" id="1.50.10.10">
    <property type="match status" value="1"/>
</dbReference>
<gene>
    <name evidence="3" type="ORF">AAH991_01285</name>
</gene>
<dbReference type="Pfam" id="PF22124">
    <property type="entry name" value="Glyco_hydro_95_cat"/>
    <property type="match status" value="1"/>
</dbReference>
<dbReference type="Proteomes" id="UP001447516">
    <property type="component" value="Unassembled WGS sequence"/>
</dbReference>
<reference evidence="3 4" key="1">
    <citation type="submission" date="2024-05" db="EMBL/GenBank/DDBJ databases">
        <title>Microbispora sp.ZYX-F-249.</title>
        <authorList>
            <person name="Xie H."/>
        </authorList>
    </citation>
    <scope>NUCLEOTIDE SEQUENCE [LARGE SCALE GENOMIC DNA]</scope>
    <source>
        <strain evidence="3 4">ZYX-F-249</strain>
    </source>
</reference>
<dbReference type="SUPFAM" id="SSF48208">
    <property type="entry name" value="Six-hairpin glycosidases"/>
    <property type="match status" value="1"/>
</dbReference>
<name>A0ABV0AGM7_9ACTN</name>
<proteinExistence type="predicted"/>
<feature type="domain" description="Glycosyl hydrolase family 95 N-terminal" evidence="1">
    <location>
        <begin position="16"/>
        <end position="236"/>
    </location>
</feature>
<keyword evidence="4" id="KW-1185">Reference proteome</keyword>
<evidence type="ECO:0000313" key="3">
    <source>
        <dbReference type="EMBL" id="MEN3533721.1"/>
    </source>
</evidence>
<dbReference type="InterPro" id="IPR054363">
    <property type="entry name" value="GH95_cat"/>
</dbReference>